<dbReference type="AlphaFoldDB" id="A0A438CNN7"/>
<evidence type="ECO:0000313" key="3">
    <source>
        <dbReference type="Proteomes" id="UP000288805"/>
    </source>
</evidence>
<gene>
    <name evidence="2" type="primary">POLX_248</name>
    <name evidence="2" type="ORF">CK203_080342</name>
</gene>
<name>A0A438CNN7_VITVI</name>
<organism evidence="2 3">
    <name type="scientific">Vitis vinifera</name>
    <name type="common">Grape</name>
    <dbReference type="NCBI Taxonomy" id="29760"/>
    <lineage>
        <taxon>Eukaryota</taxon>
        <taxon>Viridiplantae</taxon>
        <taxon>Streptophyta</taxon>
        <taxon>Embryophyta</taxon>
        <taxon>Tracheophyta</taxon>
        <taxon>Spermatophyta</taxon>
        <taxon>Magnoliopsida</taxon>
        <taxon>eudicotyledons</taxon>
        <taxon>Gunneridae</taxon>
        <taxon>Pentapetalae</taxon>
        <taxon>rosids</taxon>
        <taxon>Vitales</taxon>
        <taxon>Vitaceae</taxon>
        <taxon>Viteae</taxon>
        <taxon>Vitis</taxon>
    </lineage>
</organism>
<dbReference type="Proteomes" id="UP000288805">
    <property type="component" value="Unassembled WGS sequence"/>
</dbReference>
<evidence type="ECO:0000259" key="1">
    <source>
        <dbReference type="Pfam" id="PF07727"/>
    </source>
</evidence>
<feature type="domain" description="Reverse transcriptase Ty1/copia-type" evidence="1">
    <location>
        <begin position="125"/>
        <end position="180"/>
    </location>
</feature>
<proteinExistence type="predicted"/>
<comment type="caution">
    <text evidence="2">The sequence shown here is derived from an EMBL/GenBank/DDBJ whole genome shotgun (WGS) entry which is preliminary data.</text>
</comment>
<dbReference type="Pfam" id="PF07727">
    <property type="entry name" value="RVT_2"/>
    <property type="match status" value="1"/>
</dbReference>
<accession>A0A438CNN7</accession>
<reference evidence="2 3" key="1">
    <citation type="journal article" date="2018" name="PLoS Genet.">
        <title>Population sequencing reveals clonal diversity and ancestral inbreeding in the grapevine cultivar Chardonnay.</title>
        <authorList>
            <person name="Roach M.J."/>
            <person name="Johnson D.L."/>
            <person name="Bohlmann J."/>
            <person name="van Vuuren H.J."/>
            <person name="Jones S.J."/>
            <person name="Pretorius I.S."/>
            <person name="Schmidt S.A."/>
            <person name="Borneman A.R."/>
        </authorList>
    </citation>
    <scope>NUCLEOTIDE SEQUENCE [LARGE SCALE GENOMIC DNA]</scope>
    <source>
        <strain evidence="3">cv. Chardonnay</strain>
        <tissue evidence="2">Leaf</tissue>
    </source>
</reference>
<protein>
    <submittedName>
        <fullName evidence="2">Retrovirus-related Pol polyprotein from transposon TNT 1-94</fullName>
    </submittedName>
</protein>
<evidence type="ECO:0000313" key="2">
    <source>
        <dbReference type="EMBL" id="RVW24817.1"/>
    </source>
</evidence>
<dbReference type="EMBL" id="QGNW01002165">
    <property type="protein sequence ID" value="RVW24817.1"/>
    <property type="molecule type" value="Genomic_DNA"/>
</dbReference>
<dbReference type="InterPro" id="IPR013103">
    <property type="entry name" value="RVT_2"/>
</dbReference>
<sequence length="218" mass="25085">MFITMDVVFHEDSMYFSSEFELQGEYHKEIQTLNYDYHIFEEDKSGQFELVNQEVGELDMSGQQFESEDVFTEIPNQSSFAEGCAGALADPRWKAAMNEEMKSLQKNETWELIECPPRKKSVGCQTFAPVVKINTIRVLLSLAANLDWSLQQFDVKNVFLHGELSEEVYMDLPPGCMVSEKAMSEGVQEEVIVWVEAIPESMVWKVHKINESFWLSSK</sequence>